<dbReference type="HOGENOM" id="CLU_2466458_0_0_10"/>
<dbReference type="AlphaFoldDB" id="E6MT43"/>
<keyword evidence="2" id="KW-1185">Reference proteome</keyword>
<gene>
    <name evidence="1" type="ORF">HMPREF9420_2661</name>
</gene>
<evidence type="ECO:0000313" key="2">
    <source>
        <dbReference type="Proteomes" id="UP000003874"/>
    </source>
</evidence>
<organism evidence="1 2">
    <name type="scientific">Segatella salivae DSM 15606</name>
    <dbReference type="NCBI Taxonomy" id="888832"/>
    <lineage>
        <taxon>Bacteria</taxon>
        <taxon>Pseudomonadati</taxon>
        <taxon>Bacteroidota</taxon>
        <taxon>Bacteroidia</taxon>
        <taxon>Bacteroidales</taxon>
        <taxon>Prevotellaceae</taxon>
        <taxon>Segatella</taxon>
    </lineage>
</organism>
<proteinExistence type="predicted"/>
<sequence length="88" mass="10036">MDCANTPLVEHNNNNINFIFIVLFDLVLENIFPFNSILDAVGRISACYNTFLRVSFQAKGIIIDAISANIFTLFFKLFDYECTQSLTM</sequence>
<evidence type="ECO:0000313" key="1">
    <source>
        <dbReference type="EMBL" id="EFV03196.1"/>
    </source>
</evidence>
<dbReference type="EMBL" id="AEQO01000204">
    <property type="protein sequence ID" value="EFV03196.1"/>
    <property type="molecule type" value="Genomic_DNA"/>
</dbReference>
<reference evidence="1 2" key="1">
    <citation type="submission" date="2010-12" db="EMBL/GenBank/DDBJ databases">
        <authorList>
            <person name="Muzny D."/>
            <person name="Qin X."/>
            <person name="Deng J."/>
            <person name="Jiang H."/>
            <person name="Liu Y."/>
            <person name="Qu J."/>
            <person name="Song X.-Z."/>
            <person name="Zhang L."/>
            <person name="Thornton R."/>
            <person name="Coyle M."/>
            <person name="Francisco L."/>
            <person name="Jackson L."/>
            <person name="Javaid M."/>
            <person name="Korchina V."/>
            <person name="Kovar C."/>
            <person name="Mata R."/>
            <person name="Mathew T."/>
            <person name="Ngo R."/>
            <person name="Nguyen L."/>
            <person name="Nguyen N."/>
            <person name="Okwuonu G."/>
            <person name="Ongeri F."/>
            <person name="Pham C."/>
            <person name="Simmons D."/>
            <person name="Wilczek-Boney K."/>
            <person name="Hale W."/>
            <person name="Jakkamsetti A."/>
            <person name="Pham P."/>
            <person name="Ruth R."/>
            <person name="San Lucas F."/>
            <person name="Warren J."/>
            <person name="Zhang J."/>
            <person name="Zhao Z."/>
            <person name="Zhou C."/>
            <person name="Zhu D."/>
            <person name="Lee S."/>
            <person name="Bess C."/>
            <person name="Blankenburg K."/>
            <person name="Forbes L."/>
            <person name="Fu Q."/>
            <person name="Gubbala S."/>
            <person name="Hirani K."/>
            <person name="Jayaseelan J.C."/>
            <person name="Lara F."/>
            <person name="Munidasa M."/>
            <person name="Palculict T."/>
            <person name="Patil S."/>
            <person name="Pu L.-L."/>
            <person name="Saada N."/>
            <person name="Tang L."/>
            <person name="Weissenberger G."/>
            <person name="Zhu Y."/>
            <person name="Hemphill L."/>
            <person name="Shang Y."/>
            <person name="Youmans B."/>
            <person name="Ayvaz T."/>
            <person name="Ross M."/>
            <person name="Santibanez J."/>
            <person name="Aqrawi P."/>
            <person name="Gross S."/>
            <person name="Joshi V."/>
            <person name="Fowler G."/>
            <person name="Nazareth L."/>
            <person name="Reid J."/>
            <person name="Worley K."/>
            <person name="Petrosino J."/>
            <person name="Highlander S."/>
            <person name="Gibbs R."/>
        </authorList>
    </citation>
    <scope>NUCLEOTIDE SEQUENCE [LARGE SCALE GENOMIC DNA]</scope>
    <source>
        <strain evidence="1 2">DSM 15606</strain>
    </source>
</reference>
<accession>E6MT43</accession>
<name>E6MT43_9BACT</name>
<dbReference type="Proteomes" id="UP000003874">
    <property type="component" value="Unassembled WGS sequence"/>
</dbReference>
<comment type="caution">
    <text evidence="1">The sequence shown here is derived from an EMBL/GenBank/DDBJ whole genome shotgun (WGS) entry which is preliminary data.</text>
</comment>
<protein>
    <submittedName>
        <fullName evidence="1">Uncharacterized protein</fullName>
    </submittedName>
</protein>